<feature type="compositionally biased region" description="Basic and acidic residues" evidence="1">
    <location>
        <begin position="127"/>
        <end position="146"/>
    </location>
</feature>
<feature type="chain" id="PRO_5006059352" evidence="2">
    <location>
        <begin position="24"/>
        <end position="303"/>
    </location>
</feature>
<dbReference type="Proteomes" id="UP000054845">
    <property type="component" value="Unassembled WGS sequence"/>
</dbReference>
<evidence type="ECO:0000313" key="4">
    <source>
        <dbReference type="Proteomes" id="UP000054845"/>
    </source>
</evidence>
<evidence type="ECO:0000256" key="1">
    <source>
        <dbReference type="SAM" id="MobiDB-lite"/>
    </source>
</evidence>
<feature type="compositionally biased region" description="Basic and acidic residues" evidence="1">
    <location>
        <begin position="236"/>
        <end position="251"/>
    </location>
</feature>
<protein>
    <submittedName>
        <fullName evidence="3">Uncharacterized protein</fullName>
    </submittedName>
</protein>
<dbReference type="EMBL" id="CCYA01000199">
    <property type="protein sequence ID" value="CEH13094.1"/>
    <property type="molecule type" value="Genomic_DNA"/>
</dbReference>
<feature type="region of interest" description="Disordered" evidence="1">
    <location>
        <begin position="127"/>
        <end position="303"/>
    </location>
</feature>
<name>A0A0P1BBP5_9BASI</name>
<organism evidence="3 4">
    <name type="scientific">Ceraceosorus bombacis</name>
    <dbReference type="NCBI Taxonomy" id="401625"/>
    <lineage>
        <taxon>Eukaryota</taxon>
        <taxon>Fungi</taxon>
        <taxon>Dikarya</taxon>
        <taxon>Basidiomycota</taxon>
        <taxon>Ustilaginomycotina</taxon>
        <taxon>Exobasidiomycetes</taxon>
        <taxon>Ceraceosorales</taxon>
        <taxon>Ceraceosoraceae</taxon>
        <taxon>Ceraceosorus</taxon>
    </lineage>
</organism>
<sequence length="303" mass="32087">MQNKALLSTLVGLAICLSKEVSALPVHLQTRAPPVIETISDFVRGGGLRHRVHSQHVNEPAAIYEEETRPLRGGYVPGTGKRRLKKIILYSTGLAAVGTATGVGTHEIVDHEREQNRELAKLRADVERQAAAMREARKAQEQHGAAHESPQQNVPLPSSPTKYPDENASPHFGPPGGINELEHESGTQKRPIGGNPAPQANTPGQDKKHPPRPDDTIQGKAVPSPPTPESNNPGGDLHHPHGSELDEHGVEKVAPAPPSPKSNASPPHELQTVGGGDDGTLGNRTGEAPGTVPSPTKESPHAP</sequence>
<dbReference type="AlphaFoldDB" id="A0A0P1BBP5"/>
<accession>A0A0P1BBP5</accession>
<proteinExistence type="predicted"/>
<dbReference type="OrthoDB" id="10337604at2759"/>
<feature type="compositionally biased region" description="Basic and acidic residues" evidence="1">
    <location>
        <begin position="205"/>
        <end position="217"/>
    </location>
</feature>
<feature type="signal peptide" evidence="2">
    <location>
        <begin position="1"/>
        <end position="23"/>
    </location>
</feature>
<keyword evidence="4" id="KW-1185">Reference proteome</keyword>
<evidence type="ECO:0000256" key="2">
    <source>
        <dbReference type="SAM" id="SignalP"/>
    </source>
</evidence>
<evidence type="ECO:0000313" key="3">
    <source>
        <dbReference type="EMBL" id="CEH13094.1"/>
    </source>
</evidence>
<feature type="compositionally biased region" description="Polar residues" evidence="1">
    <location>
        <begin position="149"/>
        <end position="161"/>
    </location>
</feature>
<reference evidence="3 4" key="1">
    <citation type="submission" date="2014-09" db="EMBL/GenBank/DDBJ databases">
        <authorList>
            <person name="Magalhaes I.L.F."/>
            <person name="Oliveira U."/>
            <person name="Santos F.R."/>
            <person name="Vidigal T.H.D.A."/>
            <person name="Brescovit A.D."/>
            <person name="Santos A.J."/>
        </authorList>
    </citation>
    <scope>NUCLEOTIDE SEQUENCE [LARGE SCALE GENOMIC DNA]</scope>
</reference>
<keyword evidence="2" id="KW-0732">Signal</keyword>